<evidence type="ECO:0000256" key="6">
    <source>
        <dbReference type="ARBA" id="ARBA00022726"/>
    </source>
</evidence>
<reference evidence="14" key="1">
    <citation type="journal article" date="2020" name="bioRxiv">
        <title>Chromosome-level reference genome of the European wasp spider Argiope bruennichi: a resource for studies on range expansion and evolutionary adaptation.</title>
        <authorList>
            <person name="Sheffer M.M."/>
            <person name="Hoppe A."/>
            <person name="Krehenwinkel H."/>
            <person name="Uhl G."/>
            <person name="Kuss A.W."/>
            <person name="Jensen L."/>
            <person name="Jensen C."/>
            <person name="Gillespie R.G."/>
            <person name="Hoff K.J."/>
            <person name="Prost S."/>
        </authorList>
    </citation>
    <scope>NUCLEOTIDE SEQUENCE</scope>
</reference>
<reference evidence="14" key="2">
    <citation type="submission" date="2020-06" db="EMBL/GenBank/DDBJ databases">
        <authorList>
            <person name="Sheffer M."/>
        </authorList>
    </citation>
    <scope>NUCLEOTIDE SEQUENCE</scope>
</reference>
<dbReference type="AlphaFoldDB" id="A0A8T0E502"/>
<dbReference type="Proteomes" id="UP000807504">
    <property type="component" value="Unassembled WGS sequence"/>
</dbReference>
<evidence type="ECO:0000256" key="9">
    <source>
        <dbReference type="ARBA" id="ARBA00022840"/>
    </source>
</evidence>
<evidence type="ECO:0000256" key="10">
    <source>
        <dbReference type="PIRSR" id="PIRSR601805-1"/>
    </source>
</evidence>
<feature type="active site" description="Proton acceptor" evidence="10">
    <location>
        <position position="278"/>
    </location>
</feature>
<dbReference type="SUPFAM" id="SSF53613">
    <property type="entry name" value="Ribokinase-like"/>
    <property type="match status" value="1"/>
</dbReference>
<name>A0A8T0E502_ARGBR</name>
<comment type="pathway">
    <text evidence="2">Purine metabolism; AMP biosynthesis via salvage pathway; AMP from adenosine: step 1/1.</text>
</comment>
<dbReference type="Gene3D" id="3.40.1190.20">
    <property type="match status" value="1"/>
</dbReference>
<gene>
    <name evidence="14" type="ORF">HNY73_022596</name>
</gene>
<keyword evidence="12" id="KW-0472">Membrane</keyword>
<dbReference type="InterPro" id="IPR001805">
    <property type="entry name" value="Adenokinase"/>
</dbReference>
<keyword evidence="5" id="KW-0808">Transferase</keyword>
<evidence type="ECO:0000313" key="15">
    <source>
        <dbReference type="Proteomes" id="UP000807504"/>
    </source>
</evidence>
<dbReference type="EMBL" id="JABXBU010002231">
    <property type="protein sequence ID" value="KAF8764530.1"/>
    <property type="molecule type" value="Genomic_DNA"/>
</dbReference>
<keyword evidence="12" id="KW-0812">Transmembrane</keyword>
<dbReference type="GO" id="GO:0005524">
    <property type="term" value="F:ATP binding"/>
    <property type="evidence" value="ECO:0007669"/>
    <property type="project" value="UniProtKB-KW"/>
</dbReference>
<feature type="region of interest" description="Disordered" evidence="11">
    <location>
        <begin position="471"/>
        <end position="500"/>
    </location>
</feature>
<feature type="transmembrane region" description="Helical" evidence="12">
    <location>
        <begin position="379"/>
        <end position="398"/>
    </location>
</feature>
<evidence type="ECO:0000256" key="5">
    <source>
        <dbReference type="ARBA" id="ARBA00022679"/>
    </source>
</evidence>
<evidence type="ECO:0000256" key="1">
    <source>
        <dbReference type="ARBA" id="ARBA00001946"/>
    </source>
</evidence>
<protein>
    <recommendedName>
        <fullName evidence="4">adenosine kinase</fullName>
        <ecNumber evidence="4">2.7.1.20</ecNumber>
    </recommendedName>
</protein>
<evidence type="ECO:0000256" key="11">
    <source>
        <dbReference type="SAM" id="MobiDB-lite"/>
    </source>
</evidence>
<dbReference type="GO" id="GO:0004001">
    <property type="term" value="F:adenosine kinase activity"/>
    <property type="evidence" value="ECO:0007669"/>
    <property type="project" value="UniProtKB-EC"/>
</dbReference>
<evidence type="ECO:0000256" key="3">
    <source>
        <dbReference type="ARBA" id="ARBA00010688"/>
    </source>
</evidence>
<dbReference type="Pfam" id="PF00294">
    <property type="entry name" value="PfkB"/>
    <property type="match status" value="2"/>
</dbReference>
<dbReference type="GO" id="GO:0006166">
    <property type="term" value="P:purine ribonucleoside salvage"/>
    <property type="evidence" value="ECO:0007669"/>
    <property type="project" value="UniProtKB-KW"/>
</dbReference>
<dbReference type="InterPro" id="IPR029056">
    <property type="entry name" value="Ribokinase-like"/>
</dbReference>
<organism evidence="14 15">
    <name type="scientific">Argiope bruennichi</name>
    <name type="common">Wasp spider</name>
    <name type="synonym">Aranea bruennichi</name>
    <dbReference type="NCBI Taxonomy" id="94029"/>
    <lineage>
        <taxon>Eukaryota</taxon>
        <taxon>Metazoa</taxon>
        <taxon>Ecdysozoa</taxon>
        <taxon>Arthropoda</taxon>
        <taxon>Chelicerata</taxon>
        <taxon>Arachnida</taxon>
        <taxon>Araneae</taxon>
        <taxon>Araneomorphae</taxon>
        <taxon>Entelegynae</taxon>
        <taxon>Araneoidea</taxon>
        <taxon>Araneidae</taxon>
        <taxon>Argiope</taxon>
    </lineage>
</organism>
<keyword evidence="8 14" id="KW-0418">Kinase</keyword>
<keyword evidence="6" id="KW-0660">Purine salvage</keyword>
<keyword evidence="9" id="KW-0067">ATP-binding</keyword>
<evidence type="ECO:0000259" key="13">
    <source>
        <dbReference type="Pfam" id="PF00294"/>
    </source>
</evidence>
<feature type="domain" description="Carbohydrate kinase PfkB" evidence="13">
    <location>
        <begin position="184"/>
        <end position="310"/>
    </location>
</feature>
<keyword evidence="15" id="KW-1185">Reference proteome</keyword>
<sequence>MDSFNNGTHQKPNDTVKLLFIGAPLLDMVVLVGEETRRQYGLKRDDSILARDEHNSLFQEIFHNPKSRLAAGGSSQNAARIAKWSLEVKGEVAIAGSTGCDDYEVWLRNKLQAEGVTPLYVKLPEERTGICACQLSDEGERSMVVRQGYFIVHSPDVVFYFAEHRSSWQIFSLSLSAEYVCRQYCKSLQAVIPKVNVLFGNEAEVKALAEAMSGRGDLTVEECVTLIHRHQISETGESRIFVVTRGSKPLLVVQGGGGHQLFKIKPVENVVDSVGCGDALAGAFLANYIRTHNVESAIEEGIEAARQILQGIALGGLSTAVSNFAELFPSPHDPKIYSLLEIVFFLGIHGVVFHFCFLVVSVILIIGAMKDKPPLLIPWIAWTPFFILAIIVNVVMILTHDSLLAVPVVCFAIFIFMIKIYSTIIVAAQFKELIKYETRRTYLEGLTGVTPGRSGFCAYFDRDRQTVRVIPADEVEAGPSSNDSDHPKKKSTYLLDKPSMRERLSHTYARVLMSTQSKPNS</sequence>
<proteinExistence type="inferred from homology"/>
<evidence type="ECO:0000256" key="8">
    <source>
        <dbReference type="ARBA" id="ARBA00022777"/>
    </source>
</evidence>
<comment type="caution">
    <text evidence="14">The sequence shown here is derived from an EMBL/GenBank/DDBJ whole genome shotgun (WGS) entry which is preliminary data.</text>
</comment>
<keyword evidence="7" id="KW-0547">Nucleotide-binding</keyword>
<evidence type="ECO:0000256" key="12">
    <source>
        <dbReference type="SAM" id="Phobius"/>
    </source>
</evidence>
<comment type="similarity">
    <text evidence="3">Belongs to the carbohydrate kinase PfkB family.</text>
</comment>
<evidence type="ECO:0000313" key="14">
    <source>
        <dbReference type="EMBL" id="KAF8764530.1"/>
    </source>
</evidence>
<keyword evidence="12" id="KW-1133">Transmembrane helix</keyword>
<dbReference type="PANTHER" id="PTHR45769">
    <property type="entry name" value="ADENOSINE KINASE"/>
    <property type="match status" value="1"/>
</dbReference>
<dbReference type="InterPro" id="IPR011611">
    <property type="entry name" value="PfkB_dom"/>
</dbReference>
<dbReference type="GO" id="GO:0005829">
    <property type="term" value="C:cytosol"/>
    <property type="evidence" value="ECO:0007669"/>
    <property type="project" value="TreeGrafter"/>
</dbReference>
<dbReference type="GO" id="GO:0006144">
    <property type="term" value="P:purine nucleobase metabolic process"/>
    <property type="evidence" value="ECO:0007669"/>
    <property type="project" value="TreeGrafter"/>
</dbReference>
<accession>A0A8T0E502</accession>
<dbReference type="CDD" id="cd01168">
    <property type="entry name" value="adenosine_kinase"/>
    <property type="match status" value="1"/>
</dbReference>
<feature type="transmembrane region" description="Helical" evidence="12">
    <location>
        <begin position="404"/>
        <end position="430"/>
    </location>
</feature>
<dbReference type="PANTHER" id="PTHR45769:SF3">
    <property type="entry name" value="ADENOSINE KINASE"/>
    <property type="match status" value="1"/>
</dbReference>
<dbReference type="EC" id="2.7.1.20" evidence="4"/>
<evidence type="ECO:0000256" key="7">
    <source>
        <dbReference type="ARBA" id="ARBA00022741"/>
    </source>
</evidence>
<evidence type="ECO:0000256" key="4">
    <source>
        <dbReference type="ARBA" id="ARBA00012119"/>
    </source>
</evidence>
<comment type="cofactor">
    <cofactor evidence="1">
        <name>Mg(2+)</name>
        <dbReference type="ChEBI" id="CHEBI:18420"/>
    </cofactor>
</comment>
<dbReference type="GO" id="GO:0005634">
    <property type="term" value="C:nucleus"/>
    <property type="evidence" value="ECO:0007669"/>
    <property type="project" value="TreeGrafter"/>
</dbReference>
<feature type="transmembrane region" description="Helical" evidence="12">
    <location>
        <begin position="342"/>
        <end position="367"/>
    </location>
</feature>
<dbReference type="Gene3D" id="3.30.1110.10">
    <property type="match status" value="1"/>
</dbReference>
<evidence type="ECO:0000256" key="2">
    <source>
        <dbReference type="ARBA" id="ARBA00004801"/>
    </source>
</evidence>
<feature type="domain" description="Carbohydrate kinase PfkB" evidence="13">
    <location>
        <begin position="51"/>
        <end position="148"/>
    </location>
</feature>